<feature type="region of interest" description="Disordered" evidence="1">
    <location>
        <begin position="28"/>
        <end position="52"/>
    </location>
</feature>
<feature type="chain" id="PRO_5032752365" evidence="3">
    <location>
        <begin position="25"/>
        <end position="115"/>
    </location>
</feature>
<organism evidence="4 5">
    <name type="scientific">Rhododendron simsii</name>
    <name type="common">Sims's rhododendron</name>
    <dbReference type="NCBI Taxonomy" id="118357"/>
    <lineage>
        <taxon>Eukaryota</taxon>
        <taxon>Viridiplantae</taxon>
        <taxon>Streptophyta</taxon>
        <taxon>Embryophyta</taxon>
        <taxon>Tracheophyta</taxon>
        <taxon>Spermatophyta</taxon>
        <taxon>Magnoliopsida</taxon>
        <taxon>eudicotyledons</taxon>
        <taxon>Gunneridae</taxon>
        <taxon>Pentapetalae</taxon>
        <taxon>asterids</taxon>
        <taxon>Ericales</taxon>
        <taxon>Ericaceae</taxon>
        <taxon>Ericoideae</taxon>
        <taxon>Rhodoreae</taxon>
        <taxon>Rhododendron</taxon>
    </lineage>
</organism>
<feature type="compositionally biased region" description="Basic and acidic residues" evidence="1">
    <location>
        <begin position="39"/>
        <end position="52"/>
    </location>
</feature>
<name>A0A834FW29_RHOSS</name>
<keyword evidence="2" id="KW-0812">Transmembrane</keyword>
<sequence length="115" mass="12260">MARISIHVCWILAMCLCWAAVAEAEERVDGGGSASGKHVGRDMDRDGKQFPERDSELVKKIGAATALEVRATGVRDLSSRIGRALVAVELYGNGGTEAVVYMVAVSLAIVFLLEP</sequence>
<evidence type="ECO:0000256" key="2">
    <source>
        <dbReference type="SAM" id="Phobius"/>
    </source>
</evidence>
<evidence type="ECO:0000256" key="1">
    <source>
        <dbReference type="SAM" id="MobiDB-lite"/>
    </source>
</evidence>
<keyword evidence="2" id="KW-0472">Membrane</keyword>
<comment type="caution">
    <text evidence="4">The sequence shown here is derived from an EMBL/GenBank/DDBJ whole genome shotgun (WGS) entry which is preliminary data.</text>
</comment>
<evidence type="ECO:0000313" key="5">
    <source>
        <dbReference type="Proteomes" id="UP000626092"/>
    </source>
</evidence>
<dbReference type="AlphaFoldDB" id="A0A834FW29"/>
<keyword evidence="5" id="KW-1185">Reference proteome</keyword>
<protein>
    <submittedName>
        <fullName evidence="4">Uncharacterized protein</fullName>
    </submittedName>
</protein>
<gene>
    <name evidence="4" type="ORF">RHSIM_RhsimUnG0114900</name>
</gene>
<evidence type="ECO:0000256" key="3">
    <source>
        <dbReference type="SAM" id="SignalP"/>
    </source>
</evidence>
<keyword evidence="2" id="KW-1133">Transmembrane helix</keyword>
<reference evidence="4" key="1">
    <citation type="submission" date="2019-11" db="EMBL/GenBank/DDBJ databases">
        <authorList>
            <person name="Liu Y."/>
            <person name="Hou J."/>
            <person name="Li T.-Q."/>
            <person name="Guan C.-H."/>
            <person name="Wu X."/>
            <person name="Wu H.-Z."/>
            <person name="Ling F."/>
            <person name="Zhang R."/>
            <person name="Shi X.-G."/>
            <person name="Ren J.-P."/>
            <person name="Chen E.-F."/>
            <person name="Sun J.-M."/>
        </authorList>
    </citation>
    <scope>NUCLEOTIDE SEQUENCE</scope>
    <source>
        <strain evidence="4">Adult_tree_wgs_1</strain>
        <tissue evidence="4">Leaves</tissue>
    </source>
</reference>
<keyword evidence="3" id="KW-0732">Signal</keyword>
<feature type="transmembrane region" description="Helical" evidence="2">
    <location>
        <begin position="98"/>
        <end position="114"/>
    </location>
</feature>
<feature type="signal peptide" evidence="3">
    <location>
        <begin position="1"/>
        <end position="24"/>
    </location>
</feature>
<dbReference type="Proteomes" id="UP000626092">
    <property type="component" value="Unassembled WGS sequence"/>
</dbReference>
<evidence type="ECO:0000313" key="4">
    <source>
        <dbReference type="EMBL" id="KAF7113551.1"/>
    </source>
</evidence>
<accession>A0A834FW29</accession>
<proteinExistence type="predicted"/>
<dbReference type="EMBL" id="WJXA01000276">
    <property type="protein sequence ID" value="KAF7113551.1"/>
    <property type="molecule type" value="Genomic_DNA"/>
</dbReference>